<evidence type="ECO:0008006" key="3">
    <source>
        <dbReference type="Google" id="ProtNLM"/>
    </source>
</evidence>
<accession>A0ABQ1J4A7</accession>
<sequence>MDSLATQIVERGLAASTFLLDINRSLAVPHDFPLSYPWNLPSRLYQFPVEVSAAEGDGTRRIGLIHPLLAAHPFVQHVEVALGLTLDADGAPNACGVSEARTGQWWHAVDLVSAGQWRALLDTREYTTAEDIARAVAYGLTYSRHDGKPIGYLTSLEARALMAAINAPEPASRCGMLAFNIPSACKPDTGAVHWPINHPALPANDVAWALIHGIEDGWFANDRSGFLHWTEQGRDRYAAGEADIFTTATGQGAFAF</sequence>
<evidence type="ECO:0000313" key="1">
    <source>
        <dbReference type="EMBL" id="GGB58446.1"/>
    </source>
</evidence>
<dbReference type="RefSeq" id="WP_188513441.1">
    <property type="nucleotide sequence ID" value="NZ_BMGD01000002.1"/>
</dbReference>
<gene>
    <name evidence="1" type="ORF">GCM10010833_11520</name>
</gene>
<comment type="caution">
    <text evidence="1">The sequence shown here is derived from an EMBL/GenBank/DDBJ whole genome shotgun (WGS) entry which is preliminary data.</text>
</comment>
<organism evidence="1 2">
    <name type="scientific">Blastomonas aquatica</name>
    <dbReference type="NCBI Taxonomy" id="1510276"/>
    <lineage>
        <taxon>Bacteria</taxon>
        <taxon>Pseudomonadati</taxon>
        <taxon>Pseudomonadota</taxon>
        <taxon>Alphaproteobacteria</taxon>
        <taxon>Sphingomonadales</taxon>
        <taxon>Sphingomonadaceae</taxon>
        <taxon>Blastomonas</taxon>
    </lineage>
</organism>
<protein>
    <recommendedName>
        <fullName evidence="3">Peptidase M15C domain-containing protein</fullName>
    </recommendedName>
</protein>
<evidence type="ECO:0000313" key="2">
    <source>
        <dbReference type="Proteomes" id="UP000614261"/>
    </source>
</evidence>
<proteinExistence type="predicted"/>
<name>A0ABQ1J4A7_9SPHN</name>
<dbReference type="EMBL" id="BMGD01000002">
    <property type="protein sequence ID" value="GGB58446.1"/>
    <property type="molecule type" value="Genomic_DNA"/>
</dbReference>
<reference evidence="2" key="1">
    <citation type="journal article" date="2019" name="Int. J. Syst. Evol. Microbiol.">
        <title>The Global Catalogue of Microorganisms (GCM) 10K type strain sequencing project: providing services to taxonomists for standard genome sequencing and annotation.</title>
        <authorList>
            <consortium name="The Broad Institute Genomics Platform"/>
            <consortium name="The Broad Institute Genome Sequencing Center for Infectious Disease"/>
            <person name="Wu L."/>
            <person name="Ma J."/>
        </authorList>
    </citation>
    <scope>NUCLEOTIDE SEQUENCE [LARGE SCALE GENOMIC DNA]</scope>
    <source>
        <strain evidence="2">CGMCC 1.12851</strain>
    </source>
</reference>
<keyword evidence="2" id="KW-1185">Reference proteome</keyword>
<dbReference type="Proteomes" id="UP000614261">
    <property type="component" value="Unassembled WGS sequence"/>
</dbReference>